<dbReference type="RefSeq" id="WP_209739201.1">
    <property type="nucleotide sequence ID" value="NZ_CP072611.1"/>
</dbReference>
<dbReference type="EMBL" id="JBHUIJ010000013">
    <property type="protein sequence ID" value="MFD2238040.1"/>
    <property type="molecule type" value="Genomic_DNA"/>
</dbReference>
<sequence length="198" mass="21008">MHLLKAADHRRMPWKNGGGETIEIAVHPPGAGLSGFAWRVSMASVAADGPFSVFEGIDRTLALLSGEGMELEIEGMGSRFLTAASEPLRFPADAPTTARLTGGPITDLNVMTRRGAASHGLRRIAIEAEYLLVAQARWTLALPAGALTAEREEGPPLGLRRGDALMLVRGDPPVRLRAQAPTVLYLVTLESGPEKPAA</sequence>
<dbReference type="SUPFAM" id="SSF51182">
    <property type="entry name" value="RmlC-like cupins"/>
    <property type="match status" value="1"/>
</dbReference>
<dbReference type="PANTHER" id="PTHR37943:SF1">
    <property type="entry name" value="PROTEIN VES"/>
    <property type="match status" value="1"/>
</dbReference>
<organism evidence="1 2">
    <name type="scientific">Aureimonas populi</name>
    <dbReference type="NCBI Taxonomy" id="1701758"/>
    <lineage>
        <taxon>Bacteria</taxon>
        <taxon>Pseudomonadati</taxon>
        <taxon>Pseudomonadota</taxon>
        <taxon>Alphaproteobacteria</taxon>
        <taxon>Hyphomicrobiales</taxon>
        <taxon>Aurantimonadaceae</taxon>
        <taxon>Aureimonas</taxon>
    </lineage>
</organism>
<dbReference type="CDD" id="cd20293">
    <property type="entry name" value="cupin_HutD_N"/>
    <property type="match status" value="1"/>
</dbReference>
<proteinExistence type="predicted"/>
<protein>
    <submittedName>
        <fullName evidence="1">HutD family protein</fullName>
    </submittedName>
</protein>
<dbReference type="InterPro" id="IPR010282">
    <property type="entry name" value="Uncharacterised_HutD/Ves"/>
</dbReference>
<keyword evidence="2" id="KW-1185">Reference proteome</keyword>
<evidence type="ECO:0000313" key="2">
    <source>
        <dbReference type="Proteomes" id="UP001597371"/>
    </source>
</evidence>
<dbReference type="InterPro" id="IPR011051">
    <property type="entry name" value="RmlC_Cupin_sf"/>
</dbReference>
<comment type="caution">
    <text evidence="1">The sequence shown here is derived from an EMBL/GenBank/DDBJ whole genome shotgun (WGS) entry which is preliminary data.</text>
</comment>
<accession>A0ABW5CLB3</accession>
<reference evidence="2" key="1">
    <citation type="journal article" date="2019" name="Int. J. Syst. Evol. Microbiol.">
        <title>The Global Catalogue of Microorganisms (GCM) 10K type strain sequencing project: providing services to taxonomists for standard genome sequencing and annotation.</title>
        <authorList>
            <consortium name="The Broad Institute Genomics Platform"/>
            <consortium name="The Broad Institute Genome Sequencing Center for Infectious Disease"/>
            <person name="Wu L."/>
            <person name="Ma J."/>
        </authorList>
    </citation>
    <scope>NUCLEOTIDE SEQUENCE [LARGE SCALE GENOMIC DNA]</scope>
    <source>
        <strain evidence="2">ZS-35-S2</strain>
    </source>
</reference>
<name>A0ABW5CLB3_9HYPH</name>
<evidence type="ECO:0000313" key="1">
    <source>
        <dbReference type="EMBL" id="MFD2238040.1"/>
    </source>
</evidence>
<dbReference type="InterPro" id="IPR014710">
    <property type="entry name" value="RmlC-like_jellyroll"/>
</dbReference>
<dbReference type="Pfam" id="PF05962">
    <property type="entry name" value="HutD"/>
    <property type="match status" value="1"/>
</dbReference>
<dbReference type="Proteomes" id="UP001597371">
    <property type="component" value="Unassembled WGS sequence"/>
</dbReference>
<dbReference type="Gene3D" id="2.60.120.10">
    <property type="entry name" value="Jelly Rolls"/>
    <property type="match status" value="1"/>
</dbReference>
<dbReference type="PANTHER" id="PTHR37943">
    <property type="entry name" value="PROTEIN VES"/>
    <property type="match status" value="1"/>
</dbReference>
<gene>
    <name evidence="1" type="ORF">ACFSKQ_11280</name>
</gene>